<dbReference type="Proteomes" id="UP000828048">
    <property type="component" value="Chromosome 5"/>
</dbReference>
<proteinExistence type="predicted"/>
<dbReference type="EMBL" id="CM037155">
    <property type="protein sequence ID" value="KAH7846965.1"/>
    <property type="molecule type" value="Genomic_DNA"/>
</dbReference>
<organism evidence="1 2">
    <name type="scientific">Vaccinium darrowii</name>
    <dbReference type="NCBI Taxonomy" id="229202"/>
    <lineage>
        <taxon>Eukaryota</taxon>
        <taxon>Viridiplantae</taxon>
        <taxon>Streptophyta</taxon>
        <taxon>Embryophyta</taxon>
        <taxon>Tracheophyta</taxon>
        <taxon>Spermatophyta</taxon>
        <taxon>Magnoliopsida</taxon>
        <taxon>eudicotyledons</taxon>
        <taxon>Gunneridae</taxon>
        <taxon>Pentapetalae</taxon>
        <taxon>asterids</taxon>
        <taxon>Ericales</taxon>
        <taxon>Ericaceae</taxon>
        <taxon>Vaccinioideae</taxon>
        <taxon>Vaccinieae</taxon>
        <taxon>Vaccinium</taxon>
    </lineage>
</organism>
<evidence type="ECO:0000313" key="1">
    <source>
        <dbReference type="EMBL" id="KAH7846965.1"/>
    </source>
</evidence>
<sequence length="98" mass="11906">MPQLEKFLKKKSHYVQKRISKPNLEQIWKLMSELKKPMMTFNHYGGRMSEISKSELCLVATLIFKIQYSVNWKEGWEEVVETNLERIRRLYDYMTPYV</sequence>
<protein>
    <submittedName>
        <fullName evidence="1">Uncharacterized protein</fullName>
    </submittedName>
</protein>
<accession>A0ACB7Y1U5</accession>
<name>A0ACB7Y1U5_9ERIC</name>
<evidence type="ECO:0000313" key="2">
    <source>
        <dbReference type="Proteomes" id="UP000828048"/>
    </source>
</evidence>
<keyword evidence="2" id="KW-1185">Reference proteome</keyword>
<comment type="caution">
    <text evidence="1">The sequence shown here is derived from an EMBL/GenBank/DDBJ whole genome shotgun (WGS) entry which is preliminary data.</text>
</comment>
<reference evidence="1 2" key="1">
    <citation type="journal article" date="2021" name="Hortic Res">
        <title>High-quality reference genome and annotation aids understanding of berry development for evergreen blueberry (Vaccinium darrowii).</title>
        <authorList>
            <person name="Yu J."/>
            <person name="Hulse-Kemp A.M."/>
            <person name="Babiker E."/>
            <person name="Staton M."/>
        </authorList>
    </citation>
    <scope>NUCLEOTIDE SEQUENCE [LARGE SCALE GENOMIC DNA]</scope>
    <source>
        <strain evidence="2">cv. NJ 8807/NJ 8810</strain>
        <tissue evidence="1">Young leaf</tissue>
    </source>
</reference>
<gene>
    <name evidence="1" type="ORF">Vadar_020167</name>
</gene>